<reference evidence="1" key="1">
    <citation type="submission" date="2019-12" db="EMBL/GenBank/DDBJ databases">
        <title>Genome sequencing and annotation of Brassica cretica.</title>
        <authorList>
            <person name="Studholme D.J."/>
            <person name="Sarris P.F."/>
        </authorList>
    </citation>
    <scope>NUCLEOTIDE SEQUENCE</scope>
    <source>
        <strain evidence="1">PFS-102/07</strain>
        <tissue evidence="1">Leaf</tissue>
    </source>
</reference>
<dbReference type="Gene3D" id="3.30.70.600">
    <property type="entry name" value="Ribosomal protein S10 domain"/>
    <property type="match status" value="1"/>
</dbReference>
<evidence type="ECO:0000313" key="1">
    <source>
        <dbReference type="EMBL" id="KAF2584344.1"/>
    </source>
</evidence>
<proteinExistence type="predicted"/>
<dbReference type="EMBL" id="QGKY02000246">
    <property type="protein sequence ID" value="KAF2584344.1"/>
    <property type="molecule type" value="Genomic_DNA"/>
</dbReference>
<protein>
    <submittedName>
        <fullName evidence="1">Uncharacterized protein</fullName>
    </submittedName>
</protein>
<gene>
    <name evidence="1" type="ORF">F2Q70_00036626</name>
</gene>
<comment type="caution">
    <text evidence="1">The sequence shown here is derived from an EMBL/GenBank/DDBJ whole genome shotgun (WGS) entry which is preliminary data.</text>
</comment>
<sequence length="361" mass="41713">MDSFHLPFHLSIYKSIFLAYVSIKIDKLLSDNHPDGTQRKLFNLQRPQDQQKDRHFLRDCKSNVQINRQGTDSYVMFFNEVGPRLGQPEANSFMGSELHGKGAFLIGLVLLLIDEQLQDNRVDIDVDRFSFHSLENFEDNYGLRELSSPNLIPFHRAYVSIKIDKLLSDNHPDGTQRRLFNLQRPQDQQKDRNFLRDCKSNVQINRQGTDSYVMFFNEVGPRLGQSEANSFMGSELHGKGAFLIGLVLLLIDEQLVCMGYFGSMWIFRFVLWLNGCDHACVEEPKRRPNKEVVKLRTSKKTKKGAYKFFVLCIVGTNTKDRVKFRIHKQVTDLFSAFDVVKQITSITIEPGIEDKYNTSES</sequence>
<organism evidence="1">
    <name type="scientific">Brassica cretica</name>
    <name type="common">Mustard</name>
    <dbReference type="NCBI Taxonomy" id="69181"/>
    <lineage>
        <taxon>Eukaryota</taxon>
        <taxon>Viridiplantae</taxon>
        <taxon>Streptophyta</taxon>
        <taxon>Embryophyta</taxon>
        <taxon>Tracheophyta</taxon>
        <taxon>Spermatophyta</taxon>
        <taxon>Magnoliopsida</taxon>
        <taxon>eudicotyledons</taxon>
        <taxon>Gunneridae</taxon>
        <taxon>Pentapetalae</taxon>
        <taxon>rosids</taxon>
        <taxon>malvids</taxon>
        <taxon>Brassicales</taxon>
        <taxon>Brassicaceae</taxon>
        <taxon>Brassiceae</taxon>
        <taxon>Brassica</taxon>
    </lineage>
</organism>
<dbReference type="InterPro" id="IPR036838">
    <property type="entry name" value="Ribosomal_uS10_dom_sf"/>
</dbReference>
<name>A0A8S9JQG5_BRACR</name>
<dbReference type="AlphaFoldDB" id="A0A8S9JQG5"/>
<accession>A0A8S9JQG5</accession>